<evidence type="ECO:0000313" key="3">
    <source>
        <dbReference type="Proteomes" id="UP000823615"/>
    </source>
</evidence>
<dbReference type="Proteomes" id="UP000823615">
    <property type="component" value="Unassembled WGS sequence"/>
</dbReference>
<proteinExistence type="predicted"/>
<dbReference type="PROSITE" id="PS51257">
    <property type="entry name" value="PROKAR_LIPOPROTEIN"/>
    <property type="match status" value="1"/>
</dbReference>
<reference evidence="2" key="2">
    <citation type="journal article" date="2021" name="PeerJ">
        <title>Extensive microbial diversity within the chicken gut microbiome revealed by metagenomics and culture.</title>
        <authorList>
            <person name="Gilroy R."/>
            <person name="Ravi A."/>
            <person name="Getino M."/>
            <person name="Pursley I."/>
            <person name="Horton D.L."/>
            <person name="Alikhan N.F."/>
            <person name="Baker D."/>
            <person name="Gharbi K."/>
            <person name="Hall N."/>
            <person name="Watson M."/>
            <person name="Adriaenssens E.M."/>
            <person name="Foster-Nyarko E."/>
            <person name="Jarju S."/>
            <person name="Secka A."/>
            <person name="Antonio M."/>
            <person name="Oren A."/>
            <person name="Chaudhuri R.R."/>
            <person name="La Ragione R."/>
            <person name="Hildebrand F."/>
            <person name="Pallen M.J."/>
        </authorList>
    </citation>
    <scope>NUCLEOTIDE SEQUENCE</scope>
    <source>
        <strain evidence="2">7293</strain>
    </source>
</reference>
<evidence type="ECO:0000256" key="1">
    <source>
        <dbReference type="SAM" id="SignalP"/>
    </source>
</evidence>
<reference evidence="2" key="1">
    <citation type="submission" date="2020-10" db="EMBL/GenBank/DDBJ databases">
        <authorList>
            <person name="Gilroy R."/>
        </authorList>
    </citation>
    <scope>NUCLEOTIDE SEQUENCE</scope>
    <source>
        <strain evidence="2">7293</strain>
    </source>
</reference>
<accession>A0A9D9H5E5</accession>
<organism evidence="2 3">
    <name type="scientific">Candidatus Ornithospirochaeta stercoripullorum</name>
    <dbReference type="NCBI Taxonomy" id="2840899"/>
    <lineage>
        <taxon>Bacteria</taxon>
        <taxon>Pseudomonadati</taxon>
        <taxon>Spirochaetota</taxon>
        <taxon>Spirochaetia</taxon>
        <taxon>Spirochaetales</taxon>
        <taxon>Spirochaetaceae</taxon>
        <taxon>Spirochaetaceae incertae sedis</taxon>
        <taxon>Candidatus Ornithospirochaeta</taxon>
    </lineage>
</organism>
<dbReference type="AlphaFoldDB" id="A0A9D9H5E5"/>
<keyword evidence="1" id="KW-0732">Signal</keyword>
<protein>
    <submittedName>
        <fullName evidence="2">Uncharacterized protein</fullName>
    </submittedName>
</protein>
<feature type="chain" id="PRO_5039353303" evidence="1">
    <location>
        <begin position="28"/>
        <end position="173"/>
    </location>
</feature>
<evidence type="ECO:0000313" key="2">
    <source>
        <dbReference type="EMBL" id="MBO8435832.1"/>
    </source>
</evidence>
<dbReference type="EMBL" id="JADIMT010000034">
    <property type="protein sequence ID" value="MBO8435832.1"/>
    <property type="molecule type" value="Genomic_DNA"/>
</dbReference>
<name>A0A9D9H5E5_9SPIO</name>
<feature type="signal peptide" evidence="1">
    <location>
        <begin position="1"/>
        <end position="27"/>
    </location>
</feature>
<sequence length="173" mass="18430">MKKIVTILTATMMLFVLFGCQSTEAIAATTEVVVPATETVTEAPAPAPAPEPEPVPAPEAVTEPVVAEEDVAPFTVTYEYLGYQLNIEAADGKAVITYPDWVTNEEAAAFFALEVEKYGAELDGILYMFAAPGTVEMTYPASVSVETIAAYAETFASDLLSYVEGFDIQPATV</sequence>
<gene>
    <name evidence="2" type="ORF">IAA97_02480</name>
</gene>
<comment type="caution">
    <text evidence="2">The sequence shown here is derived from an EMBL/GenBank/DDBJ whole genome shotgun (WGS) entry which is preliminary data.</text>
</comment>